<feature type="compositionally biased region" description="Polar residues" evidence="1">
    <location>
        <begin position="246"/>
        <end position="255"/>
    </location>
</feature>
<dbReference type="GO" id="GO:0003676">
    <property type="term" value="F:nucleic acid binding"/>
    <property type="evidence" value="ECO:0007669"/>
    <property type="project" value="InterPro"/>
</dbReference>
<sequence>MSEPDKNEITSVSLSTAIILDELPEMGSWADIMQNEEPEIYEDSHQESIESNDTSDSAAEENDEGSSRENTIKLPDGRHVVVRPPYSVRVRNVNPRATTEDLFFHFGGRDAVEEVDFDQSRSVWTILMATPDFLEHALTLHNSYMFSKQIQVLSPNIETSDDGYGSRMNNGSNRGYRDSRNYPGHSQQFPQQSHYSNQNFSYSSNIQPLMTIPTAYHPNGYGALTAQENQYQGNRNYPQKFDKQRSQQQNPNRVYNSRMRDQPGRPSFDSDRGDMPGEISKRTSSERVSTISLASCDTQKSTDSVATIRKPTNKDLFGDAKPVDTTAKLLEIENRKKDEEKKTQQQQQQKTTEAEPHHPRQSRDGHPRDSRYYNQSGEERKPSTSTSSTTVIAVKENKQPHKADDYGSVTILPRPSVSKDDQFDASPPNDPIQHTTKNTPSPSVTITENLKVRTFRGQKTRGHFSNNQNRSNTNQPIESQSVKGHYRGRGGGNRGNYSGRGGRGGTQTNYNDRTNVEGSQGGESRTATDRKNSFTARESHSLNVSFENTEKSELERKNSTPVTSSAHPEEPIRGKSQGYRGSQRGFKTGKKIPRSSTQEQIGKGKNETEKGVEEKMTKNESASKVEEAGGEKEGTQSAQAILSLPEDGSEKASKEKRRKKPNKERQMLNAMPKIDDKKVVRPVNCQNRFDVISNLPE</sequence>
<feature type="compositionally biased region" description="Polar residues" evidence="1">
    <location>
        <begin position="286"/>
        <end position="305"/>
    </location>
</feature>
<accession>A0AAF3EAL0</accession>
<keyword evidence="2" id="KW-1185">Reference proteome</keyword>
<dbReference type="WBParaSite" id="MBELARI_LOCUS10960">
    <property type="protein sequence ID" value="MBELARI_LOCUS10960"/>
    <property type="gene ID" value="MBELARI_LOCUS10960"/>
</dbReference>
<dbReference type="CDD" id="cd00590">
    <property type="entry name" value="RRM_SF"/>
    <property type="match status" value="1"/>
</dbReference>
<evidence type="ECO:0000256" key="1">
    <source>
        <dbReference type="SAM" id="MobiDB-lite"/>
    </source>
</evidence>
<feature type="compositionally biased region" description="Basic and acidic residues" evidence="1">
    <location>
        <begin position="332"/>
        <end position="343"/>
    </location>
</feature>
<feature type="compositionally biased region" description="Gly residues" evidence="1">
    <location>
        <begin position="489"/>
        <end position="505"/>
    </location>
</feature>
<name>A0AAF3EAL0_9BILA</name>
<feature type="compositionally biased region" description="Polar residues" evidence="1">
    <location>
        <begin position="506"/>
        <end position="525"/>
    </location>
</feature>
<feature type="compositionally biased region" description="Basic and acidic residues" evidence="1">
    <location>
        <begin position="352"/>
        <end position="382"/>
    </location>
</feature>
<feature type="compositionally biased region" description="Basic and acidic residues" evidence="1">
    <location>
        <begin position="602"/>
        <end position="634"/>
    </location>
</feature>
<proteinExistence type="predicted"/>
<dbReference type="Proteomes" id="UP000887575">
    <property type="component" value="Unassembled WGS sequence"/>
</dbReference>
<feature type="region of interest" description="Disordered" evidence="1">
    <location>
        <begin position="332"/>
        <end position="679"/>
    </location>
</feature>
<feature type="region of interest" description="Disordered" evidence="1">
    <location>
        <begin position="157"/>
        <end position="201"/>
    </location>
</feature>
<feature type="compositionally biased region" description="Polar residues" evidence="1">
    <location>
        <begin position="463"/>
        <end position="482"/>
    </location>
</feature>
<dbReference type="SUPFAM" id="SSF54928">
    <property type="entry name" value="RNA-binding domain, RBD"/>
    <property type="match status" value="1"/>
</dbReference>
<dbReference type="AlphaFoldDB" id="A0AAF3EAL0"/>
<feature type="region of interest" description="Disordered" evidence="1">
    <location>
        <begin position="234"/>
        <end position="307"/>
    </location>
</feature>
<feature type="compositionally biased region" description="Basic and acidic residues" evidence="1">
    <location>
        <begin position="548"/>
        <end position="558"/>
    </location>
</feature>
<feature type="compositionally biased region" description="Basic and acidic residues" evidence="1">
    <location>
        <begin position="65"/>
        <end position="77"/>
    </location>
</feature>
<evidence type="ECO:0000313" key="3">
    <source>
        <dbReference type="WBParaSite" id="MBELARI_LOCUS10960"/>
    </source>
</evidence>
<protein>
    <submittedName>
        <fullName evidence="3">RRM domain-containing protein</fullName>
    </submittedName>
</protein>
<feature type="compositionally biased region" description="Polar residues" evidence="1">
    <location>
        <begin position="184"/>
        <end position="201"/>
    </location>
</feature>
<feature type="compositionally biased region" description="Basic and acidic residues" evidence="1">
    <location>
        <begin position="395"/>
        <end position="405"/>
    </location>
</feature>
<feature type="region of interest" description="Disordered" evidence="1">
    <location>
        <begin position="29"/>
        <end position="77"/>
    </location>
</feature>
<feature type="compositionally biased region" description="Basic and acidic residues" evidence="1">
    <location>
        <begin position="258"/>
        <end position="285"/>
    </location>
</feature>
<reference evidence="3" key="1">
    <citation type="submission" date="2024-02" db="UniProtKB">
        <authorList>
            <consortium name="WormBaseParasite"/>
        </authorList>
    </citation>
    <scope>IDENTIFICATION</scope>
</reference>
<evidence type="ECO:0000313" key="2">
    <source>
        <dbReference type="Proteomes" id="UP000887575"/>
    </source>
</evidence>
<feature type="compositionally biased region" description="Basic residues" evidence="1">
    <location>
        <begin position="453"/>
        <end position="462"/>
    </location>
</feature>
<organism evidence="2 3">
    <name type="scientific">Mesorhabditis belari</name>
    <dbReference type="NCBI Taxonomy" id="2138241"/>
    <lineage>
        <taxon>Eukaryota</taxon>
        <taxon>Metazoa</taxon>
        <taxon>Ecdysozoa</taxon>
        <taxon>Nematoda</taxon>
        <taxon>Chromadorea</taxon>
        <taxon>Rhabditida</taxon>
        <taxon>Rhabditina</taxon>
        <taxon>Rhabditomorpha</taxon>
        <taxon>Rhabditoidea</taxon>
        <taxon>Rhabditidae</taxon>
        <taxon>Mesorhabditinae</taxon>
        <taxon>Mesorhabditis</taxon>
    </lineage>
</organism>
<feature type="compositionally biased region" description="Basic and acidic residues" evidence="1">
    <location>
        <begin position="526"/>
        <end position="540"/>
    </location>
</feature>
<dbReference type="InterPro" id="IPR035979">
    <property type="entry name" value="RBD_domain_sf"/>
</dbReference>
<feature type="compositionally biased region" description="Polar residues" evidence="1">
    <location>
        <begin position="432"/>
        <end position="448"/>
    </location>
</feature>